<sequence>MKGLIGGAVLALLCSTGATASDWVVGSDEGRADFHVKFKGEVPKRCEMVANKNLETITFDLAKESDTKKFAFKAWCNSYGSKANLLIDGFQFKNGNGDVIPMQYKFKGEKVVNDGSTNVTRIYKEIDISNSLDKSMSAKHVLKIKSLPQVGARHGEYAGSMYVSLFHM</sequence>
<evidence type="ECO:0008006" key="6">
    <source>
        <dbReference type="Google" id="ProtNLM"/>
    </source>
</evidence>
<dbReference type="EMBL" id="BJTZ01000001">
    <property type="protein sequence ID" value="GEK12215.1"/>
    <property type="molecule type" value="Genomic_DNA"/>
</dbReference>
<protein>
    <recommendedName>
        <fullName evidence="6">Fimbrial protein</fullName>
    </recommendedName>
</protein>
<reference evidence="2 4" key="1">
    <citation type="submission" date="2019-07" db="EMBL/GenBank/DDBJ databases">
        <title>Whole genome shotgun sequence of Aliivibrio fischeri NBRC 101058.</title>
        <authorList>
            <person name="Hosoyama A."/>
            <person name="Uohara A."/>
            <person name="Ohji S."/>
            <person name="Ichikawa N."/>
        </authorList>
    </citation>
    <scope>NUCLEOTIDE SEQUENCE [LARGE SCALE GENOMIC DNA]</scope>
    <source>
        <strain evidence="2 4">NBRC 101058</strain>
    </source>
</reference>
<dbReference type="Proteomes" id="UP000321787">
    <property type="component" value="Unassembled WGS sequence"/>
</dbReference>
<evidence type="ECO:0000256" key="1">
    <source>
        <dbReference type="SAM" id="SignalP"/>
    </source>
</evidence>
<evidence type="ECO:0000313" key="3">
    <source>
        <dbReference type="EMBL" id="MUK44990.1"/>
    </source>
</evidence>
<organism evidence="2 4">
    <name type="scientific">Aliivibrio fischeri</name>
    <name type="common">Vibrio fischeri</name>
    <dbReference type="NCBI Taxonomy" id="668"/>
    <lineage>
        <taxon>Bacteria</taxon>
        <taxon>Pseudomonadati</taxon>
        <taxon>Pseudomonadota</taxon>
        <taxon>Gammaproteobacteria</taxon>
        <taxon>Vibrionales</taxon>
        <taxon>Vibrionaceae</taxon>
        <taxon>Aliivibrio</taxon>
    </lineage>
</organism>
<feature type="chain" id="PRO_5008632642" description="Fimbrial protein" evidence="1">
    <location>
        <begin position="21"/>
        <end position="168"/>
    </location>
</feature>
<dbReference type="EMBL" id="WOBO01000005">
    <property type="protein sequence ID" value="MUK44990.1"/>
    <property type="molecule type" value="Genomic_DNA"/>
</dbReference>
<name>A0A1B9P742_ALIFS</name>
<accession>A0A1B9P742</accession>
<dbReference type="RefSeq" id="WP_005423300.1">
    <property type="nucleotide sequence ID" value="NZ_BJTZ01000001.1"/>
</dbReference>
<keyword evidence="1" id="KW-0732">Signal</keyword>
<evidence type="ECO:0000313" key="2">
    <source>
        <dbReference type="EMBL" id="GEK12215.1"/>
    </source>
</evidence>
<reference evidence="3 5" key="2">
    <citation type="submission" date="2019-11" db="EMBL/GenBank/DDBJ databases">
        <title>Using colonization assays and comparative genomics to discover symbiosis behaviors and factors in Vibrio fischeri.</title>
        <authorList>
            <person name="Bongrand C."/>
            <person name="Moriano-Gutierrez S."/>
            <person name="Arevalo P."/>
            <person name="Mcfall-Ngai M."/>
            <person name="Visick K."/>
            <person name="Polz M.F."/>
            <person name="Ruby E.G."/>
        </authorList>
    </citation>
    <scope>NUCLEOTIDE SEQUENCE [LARGE SCALE GENOMIC DNA]</scope>
    <source>
        <strain evidence="5">emors.3.2</strain>
        <strain evidence="3">Emors.3.2</strain>
    </source>
</reference>
<proteinExistence type="predicted"/>
<comment type="caution">
    <text evidence="2">The sequence shown here is derived from an EMBL/GenBank/DDBJ whole genome shotgun (WGS) entry which is preliminary data.</text>
</comment>
<gene>
    <name evidence="2" type="ORF">AFI02nite_02510</name>
    <name evidence="3" type="ORF">GNP77_06305</name>
</gene>
<feature type="signal peptide" evidence="1">
    <location>
        <begin position="1"/>
        <end position="20"/>
    </location>
</feature>
<evidence type="ECO:0000313" key="4">
    <source>
        <dbReference type="Proteomes" id="UP000321787"/>
    </source>
</evidence>
<dbReference type="AlphaFoldDB" id="A0A1B9P742"/>
<evidence type="ECO:0000313" key="5">
    <source>
        <dbReference type="Proteomes" id="UP000435323"/>
    </source>
</evidence>
<dbReference type="Proteomes" id="UP000435323">
    <property type="component" value="Unassembled WGS sequence"/>
</dbReference>